<organism evidence="1 2">
    <name type="scientific">Roseibium aggregatum</name>
    <dbReference type="NCBI Taxonomy" id="187304"/>
    <lineage>
        <taxon>Bacteria</taxon>
        <taxon>Pseudomonadati</taxon>
        <taxon>Pseudomonadota</taxon>
        <taxon>Alphaproteobacteria</taxon>
        <taxon>Hyphomicrobiales</taxon>
        <taxon>Stappiaceae</taxon>
        <taxon>Roseibium</taxon>
    </lineage>
</organism>
<keyword evidence="2" id="KW-1185">Reference proteome</keyword>
<gene>
    <name evidence="1" type="ORF">LAL4801_00171</name>
</gene>
<accession>A0A0M6XV98</accession>
<evidence type="ECO:0000313" key="2">
    <source>
        <dbReference type="Proteomes" id="UP000048926"/>
    </source>
</evidence>
<protein>
    <submittedName>
        <fullName evidence="1">Uncharacterized protein</fullName>
    </submittedName>
</protein>
<dbReference type="Proteomes" id="UP000048926">
    <property type="component" value="Unassembled WGS sequence"/>
</dbReference>
<dbReference type="AlphaFoldDB" id="A0A0M6XV98"/>
<sequence>MIERTGEMRLSSLGLLLLLAAAAMTLFADLGPQPSTSAKAKSVYQQLAH</sequence>
<dbReference type="EMBL" id="CXST01000001">
    <property type="protein sequence ID" value="CTQ41751.1"/>
    <property type="molecule type" value="Genomic_DNA"/>
</dbReference>
<evidence type="ECO:0000313" key="1">
    <source>
        <dbReference type="EMBL" id="CTQ41751.1"/>
    </source>
</evidence>
<reference evidence="2" key="1">
    <citation type="submission" date="2015-07" db="EMBL/GenBank/DDBJ databases">
        <authorList>
            <person name="Rodrigo-Torres Lidia"/>
            <person name="Arahal R.David."/>
        </authorList>
    </citation>
    <scope>NUCLEOTIDE SEQUENCE [LARGE SCALE GENOMIC DNA]</scope>
    <source>
        <strain evidence="2">CECT 4801</strain>
    </source>
</reference>
<name>A0A0M6XV98_9HYPH</name>
<proteinExistence type="predicted"/>